<name>A0ABN8AHR0_9PROT</name>
<reference evidence="1 2" key="1">
    <citation type="submission" date="2021-10" db="EMBL/GenBank/DDBJ databases">
        <authorList>
            <person name="Koch H."/>
        </authorList>
    </citation>
    <scope>NUCLEOTIDE SEQUENCE [LARGE SCALE GENOMIC DNA]</scope>
    <source>
        <strain evidence="1">6680</strain>
    </source>
</reference>
<dbReference type="EMBL" id="OU912926">
    <property type="protein sequence ID" value="CAG9931309.1"/>
    <property type="molecule type" value="Genomic_DNA"/>
</dbReference>
<sequence length="98" mass="11345">MKAGELFNRRVPVAEQAFAEMVLWEVPEPLSGSKHRYKYRLAFVVAGMCVLRYDNEPGKGDHKHVSGKEVKYRFVSADKLVADFVEDVKRWRDENSND</sequence>
<dbReference type="RefSeq" id="WP_239795418.1">
    <property type="nucleotide sequence ID" value="NZ_OU912926.1"/>
</dbReference>
<protein>
    <submittedName>
        <fullName evidence="1">Uncharacterized protein</fullName>
    </submittedName>
</protein>
<organism evidence="1 2">
    <name type="scientific">Candidatus Nitrotoga arctica</name>
    <dbReference type="NCBI Taxonomy" id="453162"/>
    <lineage>
        <taxon>Bacteria</taxon>
        <taxon>Pseudomonadati</taxon>
        <taxon>Pseudomonadota</taxon>
        <taxon>Betaproteobacteria</taxon>
        <taxon>Nitrosomonadales</taxon>
        <taxon>Gallionellaceae</taxon>
        <taxon>Candidatus Nitrotoga</taxon>
    </lineage>
</organism>
<evidence type="ECO:0000313" key="2">
    <source>
        <dbReference type="Proteomes" id="UP000839052"/>
    </source>
</evidence>
<keyword evidence="2" id="KW-1185">Reference proteome</keyword>
<evidence type="ECO:0000313" key="1">
    <source>
        <dbReference type="EMBL" id="CAG9931309.1"/>
    </source>
</evidence>
<gene>
    <name evidence="1" type="ORF">NTG6680_0056</name>
</gene>
<proteinExistence type="predicted"/>
<accession>A0ABN8AHR0</accession>
<dbReference type="Pfam" id="PF20126">
    <property type="entry name" value="TumE"/>
    <property type="match status" value="1"/>
</dbReference>
<dbReference type="Proteomes" id="UP000839052">
    <property type="component" value="Chromosome"/>
</dbReference>
<dbReference type="InterPro" id="IPR045397">
    <property type="entry name" value="TumE-like"/>
</dbReference>